<evidence type="ECO:0000256" key="1">
    <source>
        <dbReference type="ARBA" id="ARBA00004970"/>
    </source>
</evidence>
<dbReference type="OrthoDB" id="9775255at2"/>
<dbReference type="NCBIfam" id="TIGR01856">
    <property type="entry name" value="hisJ_fam"/>
    <property type="match status" value="1"/>
</dbReference>
<comment type="catalytic activity">
    <reaction evidence="7 8">
        <text>L-histidinol phosphate + H2O = L-histidinol + phosphate</text>
        <dbReference type="Rhea" id="RHEA:14465"/>
        <dbReference type="ChEBI" id="CHEBI:15377"/>
        <dbReference type="ChEBI" id="CHEBI:43474"/>
        <dbReference type="ChEBI" id="CHEBI:57699"/>
        <dbReference type="ChEBI" id="CHEBI:57980"/>
        <dbReference type="EC" id="3.1.3.15"/>
    </reaction>
</comment>
<evidence type="ECO:0000256" key="2">
    <source>
        <dbReference type="ARBA" id="ARBA00009152"/>
    </source>
</evidence>
<dbReference type="AlphaFoldDB" id="A0A0M6WWM9"/>
<evidence type="ECO:0000256" key="6">
    <source>
        <dbReference type="ARBA" id="ARBA00023102"/>
    </source>
</evidence>
<evidence type="ECO:0000256" key="4">
    <source>
        <dbReference type="ARBA" id="ARBA00022605"/>
    </source>
</evidence>
<keyword evidence="5 8" id="KW-0378">Hydrolase</keyword>
<keyword evidence="11" id="KW-1185">Reference proteome</keyword>
<dbReference type="Pfam" id="PF02811">
    <property type="entry name" value="PHP"/>
    <property type="match status" value="1"/>
</dbReference>
<dbReference type="RefSeq" id="WP_055068610.1">
    <property type="nucleotide sequence ID" value="NZ_CP173697.1"/>
</dbReference>
<sequence>MLWDTHMHTHHSGDSDALMPDMIQAAVRQNLDGICFTDHFDYDYPDDPNLFLLDFDSYIKEVRSFQDTCHDRLSIRLGIEVGLQPHITEINRKAVTGHPFDFVIGSSHVVHGIDPYYPKYYEGRSEKTAYREYFESILENLNTYSDFDVYGHLDYVVRYGPDRNRFYTYEAYADIIDEILRKLISMGKGIEVNTAGFKYGLGHPNPTEAVLLRYHELGGEILTLGADAHAPEHVAYAFDRLPQILRHAGFRYFTVFTGRKPDFLPLPE</sequence>
<proteinExistence type="inferred from homology"/>
<evidence type="ECO:0000256" key="5">
    <source>
        <dbReference type="ARBA" id="ARBA00022801"/>
    </source>
</evidence>
<dbReference type="GO" id="GO:0005737">
    <property type="term" value="C:cytoplasm"/>
    <property type="evidence" value="ECO:0007669"/>
    <property type="project" value="TreeGrafter"/>
</dbReference>
<organism evidence="10 11">
    <name type="scientific">Roseburia faecis</name>
    <dbReference type="NCBI Taxonomy" id="301302"/>
    <lineage>
        <taxon>Bacteria</taxon>
        <taxon>Bacillati</taxon>
        <taxon>Bacillota</taxon>
        <taxon>Clostridia</taxon>
        <taxon>Lachnospirales</taxon>
        <taxon>Lachnospiraceae</taxon>
        <taxon>Roseburia</taxon>
    </lineage>
</organism>
<dbReference type="SUPFAM" id="SSF89550">
    <property type="entry name" value="PHP domain-like"/>
    <property type="match status" value="1"/>
</dbReference>
<dbReference type="STRING" id="301302.ERS852420_02807"/>
<dbReference type="SMART" id="SM00481">
    <property type="entry name" value="POLIIIAc"/>
    <property type="match status" value="1"/>
</dbReference>
<dbReference type="Proteomes" id="UP000049979">
    <property type="component" value="Unassembled WGS sequence"/>
</dbReference>
<keyword evidence="6 8" id="KW-0368">Histidine biosynthesis</keyword>
<evidence type="ECO:0000256" key="8">
    <source>
        <dbReference type="RuleBase" id="RU366003"/>
    </source>
</evidence>
<dbReference type="InterPro" id="IPR003141">
    <property type="entry name" value="Pol/His_phosphatase_N"/>
</dbReference>
<protein>
    <recommendedName>
        <fullName evidence="3 8">Histidinol-phosphatase</fullName>
        <shortName evidence="8">HolPase</shortName>
        <ecNumber evidence="3 8">3.1.3.15</ecNumber>
    </recommendedName>
</protein>
<dbReference type="PANTHER" id="PTHR21039:SF0">
    <property type="entry name" value="HISTIDINOL-PHOSPHATASE"/>
    <property type="match status" value="1"/>
</dbReference>
<dbReference type="InterPro" id="IPR004013">
    <property type="entry name" value="PHP_dom"/>
</dbReference>
<keyword evidence="4 8" id="KW-0028">Amino-acid biosynthesis</keyword>
<dbReference type="InterPro" id="IPR016195">
    <property type="entry name" value="Pol/histidinol_Pase-like"/>
</dbReference>
<feature type="domain" description="Polymerase/histidinol phosphatase N-terminal" evidence="9">
    <location>
        <begin position="3"/>
        <end position="85"/>
    </location>
</feature>
<evidence type="ECO:0000256" key="3">
    <source>
        <dbReference type="ARBA" id="ARBA00013085"/>
    </source>
</evidence>
<dbReference type="UniPathway" id="UPA00031">
    <property type="reaction ID" value="UER00013"/>
</dbReference>
<accession>A0A0M6WWM9</accession>
<dbReference type="InterPro" id="IPR010140">
    <property type="entry name" value="Histidinol_P_phosphatase_HisJ"/>
</dbReference>
<evidence type="ECO:0000256" key="7">
    <source>
        <dbReference type="ARBA" id="ARBA00049158"/>
    </source>
</evidence>
<comment type="pathway">
    <text evidence="1 8">Amino-acid biosynthesis; L-histidine biosynthesis; L-histidine from 5-phospho-alpha-D-ribose 1-diphosphate: step 8/9.</text>
</comment>
<gene>
    <name evidence="10" type="ORF">M72_14341</name>
</gene>
<name>A0A0M6WWM9_9FIRM</name>
<dbReference type="EMBL" id="CVRR01000060">
    <property type="protein sequence ID" value="CRL42070.1"/>
    <property type="molecule type" value="Genomic_DNA"/>
</dbReference>
<evidence type="ECO:0000313" key="10">
    <source>
        <dbReference type="EMBL" id="CRL42070.1"/>
    </source>
</evidence>
<evidence type="ECO:0000259" key="9">
    <source>
        <dbReference type="SMART" id="SM00481"/>
    </source>
</evidence>
<dbReference type="PANTHER" id="PTHR21039">
    <property type="entry name" value="HISTIDINOL PHOSPHATASE-RELATED"/>
    <property type="match status" value="1"/>
</dbReference>
<evidence type="ECO:0000313" key="11">
    <source>
        <dbReference type="Proteomes" id="UP000049979"/>
    </source>
</evidence>
<reference evidence="11" key="1">
    <citation type="submission" date="2015-05" db="EMBL/GenBank/DDBJ databases">
        <authorList>
            <consortium name="Pathogen Informatics"/>
        </authorList>
    </citation>
    <scope>NUCLEOTIDE SEQUENCE [LARGE SCALE GENOMIC DNA]</scope>
    <source>
        <strain evidence="11">M72</strain>
    </source>
</reference>
<dbReference type="GO" id="GO:0004401">
    <property type="term" value="F:histidinol-phosphatase activity"/>
    <property type="evidence" value="ECO:0007669"/>
    <property type="project" value="UniProtKB-UniRule"/>
</dbReference>
<dbReference type="GO" id="GO:0000105">
    <property type="term" value="P:L-histidine biosynthetic process"/>
    <property type="evidence" value="ECO:0007669"/>
    <property type="project" value="UniProtKB-UniRule"/>
</dbReference>
<dbReference type="EC" id="3.1.3.15" evidence="3 8"/>
<dbReference type="Gene3D" id="3.20.20.140">
    <property type="entry name" value="Metal-dependent hydrolases"/>
    <property type="match status" value="1"/>
</dbReference>
<comment type="similarity">
    <text evidence="2 8">Belongs to the PHP hydrolase family. HisK subfamily.</text>
</comment>